<dbReference type="Gene3D" id="3.10.490.10">
    <property type="entry name" value="Gamma-glutamyl cyclotransferase-like"/>
    <property type="match status" value="1"/>
</dbReference>
<comment type="similarity">
    <text evidence="1">Belongs to the gamma-glutamylcyclotransferase family.</text>
</comment>
<dbReference type="AlphaFoldDB" id="A0A084B742"/>
<dbReference type="OrthoDB" id="1044435at2759"/>
<evidence type="ECO:0000259" key="4">
    <source>
        <dbReference type="Pfam" id="PF06094"/>
    </source>
</evidence>
<dbReference type="InterPro" id="IPR045038">
    <property type="entry name" value="AIG2-like"/>
</dbReference>
<keyword evidence="6" id="KW-1185">Reference proteome</keyword>
<evidence type="ECO:0000256" key="2">
    <source>
        <dbReference type="ARBA" id="ARBA00022679"/>
    </source>
</evidence>
<evidence type="ECO:0000313" key="5">
    <source>
        <dbReference type="EMBL" id="KEY73371.1"/>
    </source>
</evidence>
<dbReference type="HOGENOM" id="CLU_093936_1_2_1"/>
<dbReference type="EMBL" id="KL647853">
    <property type="protein sequence ID" value="KEY73371.1"/>
    <property type="molecule type" value="Genomic_DNA"/>
</dbReference>
<keyword evidence="2" id="KW-0808">Transferase</keyword>
<dbReference type="InterPro" id="IPR009288">
    <property type="entry name" value="AIG2-like_dom"/>
</dbReference>
<evidence type="ECO:0000256" key="1">
    <source>
        <dbReference type="ARBA" id="ARBA00008861"/>
    </source>
</evidence>
<dbReference type="Proteomes" id="UP000028045">
    <property type="component" value="Unassembled WGS sequence"/>
</dbReference>
<accession>A0A084B742</accession>
<evidence type="ECO:0000256" key="3">
    <source>
        <dbReference type="ARBA" id="ARBA00030602"/>
    </source>
</evidence>
<dbReference type="CDD" id="cd06661">
    <property type="entry name" value="GGCT_like"/>
    <property type="match status" value="1"/>
</dbReference>
<gene>
    <name evidence="5" type="ORF">S7711_01484</name>
</gene>
<dbReference type="SUPFAM" id="SSF110857">
    <property type="entry name" value="Gamma-glutamyl cyclotransferase-like"/>
    <property type="match status" value="1"/>
</dbReference>
<reference evidence="5 6" key="1">
    <citation type="journal article" date="2014" name="BMC Genomics">
        <title>Comparative genome sequencing reveals chemotype-specific gene clusters in the toxigenic black mold Stachybotrys.</title>
        <authorList>
            <person name="Semeiks J."/>
            <person name="Borek D."/>
            <person name="Otwinowski Z."/>
            <person name="Grishin N.V."/>
        </authorList>
    </citation>
    <scope>NUCLEOTIDE SEQUENCE [LARGE SCALE GENOMIC DNA]</scope>
    <source>
        <strain evidence="6">CBS 109288 / IBT 7711</strain>
    </source>
</reference>
<dbReference type="InterPro" id="IPR036568">
    <property type="entry name" value="GGCT-like_sf"/>
</dbReference>
<dbReference type="Pfam" id="PF06094">
    <property type="entry name" value="GGACT"/>
    <property type="match status" value="1"/>
</dbReference>
<evidence type="ECO:0000313" key="6">
    <source>
        <dbReference type="Proteomes" id="UP000028045"/>
    </source>
</evidence>
<proteinExistence type="inferred from homology"/>
<protein>
    <recommendedName>
        <fullName evidence="3">Putative gamma-glutamylcyclotransferase</fullName>
    </recommendedName>
</protein>
<dbReference type="InterPro" id="IPR013024">
    <property type="entry name" value="GGCT-like"/>
</dbReference>
<dbReference type="PANTHER" id="PTHR31544:SF2">
    <property type="entry name" value="AIG2-LIKE PROTEIN D"/>
    <property type="match status" value="1"/>
</dbReference>
<name>A0A084B742_STACB</name>
<feature type="domain" description="Gamma-glutamylcyclotransferase AIG2-like" evidence="4">
    <location>
        <begin position="8"/>
        <end position="134"/>
    </location>
</feature>
<organism evidence="5 6">
    <name type="scientific">Stachybotrys chartarum (strain CBS 109288 / IBT 7711)</name>
    <name type="common">Toxic black mold</name>
    <name type="synonym">Stilbospora chartarum</name>
    <dbReference type="NCBI Taxonomy" id="1280523"/>
    <lineage>
        <taxon>Eukaryota</taxon>
        <taxon>Fungi</taxon>
        <taxon>Dikarya</taxon>
        <taxon>Ascomycota</taxon>
        <taxon>Pezizomycotina</taxon>
        <taxon>Sordariomycetes</taxon>
        <taxon>Hypocreomycetidae</taxon>
        <taxon>Hypocreales</taxon>
        <taxon>Stachybotryaceae</taxon>
        <taxon>Stachybotrys</taxon>
    </lineage>
</organism>
<dbReference type="PANTHER" id="PTHR31544">
    <property type="entry name" value="AIG2-LIKE PROTEIN D"/>
    <property type="match status" value="1"/>
</dbReference>
<dbReference type="GO" id="GO:0016740">
    <property type="term" value="F:transferase activity"/>
    <property type="evidence" value="ECO:0007669"/>
    <property type="project" value="UniProtKB-KW"/>
</dbReference>
<sequence length="173" mass="20209">MSGEHTAFFYGTLMAPEVFFSVCYNDPKPHEAIRKLHTFTPAVLEDYCRHRVQFADYPGIIPEKGHSVRGIYATGLTDANMQKLDYFEGSEYERRQVTVVLKKSEGEEEIDGESKKTSVYVFISPEHLEKGEWDFETFRKEKMQMWTRGDWAFSDGETLLDREKRKSFEQPLT</sequence>